<dbReference type="EMBL" id="GBXM01031484">
    <property type="protein sequence ID" value="JAH77093.1"/>
    <property type="molecule type" value="Transcribed_RNA"/>
</dbReference>
<dbReference type="AlphaFoldDB" id="A0A0E9VIM8"/>
<name>A0A0E9VIM8_ANGAN</name>
<accession>A0A0E9VIM8</accession>
<proteinExistence type="predicted"/>
<sequence length="20" mass="2396">MLRSSFLLTTSLIFRQIKIK</sequence>
<organism evidence="1">
    <name type="scientific">Anguilla anguilla</name>
    <name type="common">European freshwater eel</name>
    <name type="synonym">Muraena anguilla</name>
    <dbReference type="NCBI Taxonomy" id="7936"/>
    <lineage>
        <taxon>Eukaryota</taxon>
        <taxon>Metazoa</taxon>
        <taxon>Chordata</taxon>
        <taxon>Craniata</taxon>
        <taxon>Vertebrata</taxon>
        <taxon>Euteleostomi</taxon>
        <taxon>Actinopterygii</taxon>
        <taxon>Neopterygii</taxon>
        <taxon>Teleostei</taxon>
        <taxon>Anguilliformes</taxon>
        <taxon>Anguillidae</taxon>
        <taxon>Anguilla</taxon>
    </lineage>
</organism>
<protein>
    <submittedName>
        <fullName evidence="1">Uncharacterized protein</fullName>
    </submittedName>
</protein>
<evidence type="ECO:0000313" key="1">
    <source>
        <dbReference type="EMBL" id="JAH77093.1"/>
    </source>
</evidence>
<reference evidence="1" key="2">
    <citation type="journal article" date="2015" name="Fish Shellfish Immunol.">
        <title>Early steps in the European eel (Anguilla anguilla)-Vibrio vulnificus interaction in the gills: Role of the RtxA13 toxin.</title>
        <authorList>
            <person name="Callol A."/>
            <person name="Pajuelo D."/>
            <person name="Ebbesson L."/>
            <person name="Teles M."/>
            <person name="MacKenzie S."/>
            <person name="Amaro C."/>
        </authorList>
    </citation>
    <scope>NUCLEOTIDE SEQUENCE</scope>
</reference>
<reference evidence="1" key="1">
    <citation type="submission" date="2014-11" db="EMBL/GenBank/DDBJ databases">
        <authorList>
            <person name="Amaro Gonzalez C."/>
        </authorList>
    </citation>
    <scope>NUCLEOTIDE SEQUENCE</scope>
</reference>